<dbReference type="EMBL" id="VCAU01000025">
    <property type="protein sequence ID" value="KAF9890655.1"/>
    <property type="molecule type" value="Genomic_DNA"/>
</dbReference>
<evidence type="ECO:0000313" key="3">
    <source>
        <dbReference type="Proteomes" id="UP001194746"/>
    </source>
</evidence>
<dbReference type="GO" id="GO:0016491">
    <property type="term" value="F:oxidoreductase activity"/>
    <property type="evidence" value="ECO:0007669"/>
    <property type="project" value="InterPro"/>
</dbReference>
<evidence type="ECO:0000256" key="1">
    <source>
        <dbReference type="ARBA" id="ARBA00023604"/>
    </source>
</evidence>
<gene>
    <name evidence="2" type="ORF">FE257_005786</name>
</gene>
<dbReference type="NCBIfam" id="NF041278">
    <property type="entry name" value="CmcJ_NvfI_EfuI"/>
    <property type="match status" value="1"/>
</dbReference>
<reference evidence="2" key="2">
    <citation type="submission" date="2020-02" db="EMBL/GenBank/DDBJ databases">
        <authorList>
            <person name="Gilchrist C.L.M."/>
            <person name="Chooi Y.-H."/>
        </authorList>
    </citation>
    <scope>NUCLEOTIDE SEQUENCE</scope>
    <source>
        <strain evidence="2">MST-FP2251</strain>
    </source>
</reference>
<dbReference type="PANTHER" id="PTHR34598">
    <property type="entry name" value="BLL6449 PROTEIN"/>
    <property type="match status" value="1"/>
</dbReference>
<comment type="similarity">
    <text evidence="1">Belongs to the asaB hydroxylase/desaturase family.</text>
</comment>
<proteinExistence type="inferred from homology"/>
<comment type="caution">
    <text evidence="2">The sequence shown here is derived from an EMBL/GenBank/DDBJ whole genome shotgun (WGS) entry which is preliminary data.</text>
</comment>
<dbReference type="Proteomes" id="UP001194746">
    <property type="component" value="Unassembled WGS sequence"/>
</dbReference>
<sequence length="259" mass="29696">MAAAQPPTRGEKATFNYLVWQDLYREVKPYRTARTEGEQTTNLKFDLGDVQTVHDVRGGGELLTLDKNGFVYLNLASAMEPADFYQPEKIENIFLPECQAVLRGLFSNHTVLIFNWRVRRNRENFNTDDDQPPARIQLKSTSQNVHVDQSWSSTARRVRLHFPDKAESILSSRVQMLNIWRPINGPVQDRPLAVCDARTVNKGNMVEVDILRDNYVGHIMYPLYDPGMTWYYMSGQDNTELLIFKSFDTAEGVAKCTDA</sequence>
<reference evidence="2" key="1">
    <citation type="journal article" date="2019" name="Beilstein J. Org. Chem.">
        <title>Nanangenines: drimane sesquiterpenoids as the dominant metabolite cohort of a novel Australian fungus, Aspergillus nanangensis.</title>
        <authorList>
            <person name="Lacey H.J."/>
            <person name="Gilchrist C.L.M."/>
            <person name="Crombie A."/>
            <person name="Kalaitzis J.A."/>
            <person name="Vuong D."/>
            <person name="Rutledge P.J."/>
            <person name="Turner P."/>
            <person name="Pitt J.I."/>
            <person name="Lacey E."/>
            <person name="Chooi Y.H."/>
            <person name="Piggott A.M."/>
        </authorList>
    </citation>
    <scope>NUCLEOTIDE SEQUENCE</scope>
    <source>
        <strain evidence="2">MST-FP2251</strain>
    </source>
</reference>
<dbReference type="InterPro" id="IPR044053">
    <property type="entry name" value="AsaB-like"/>
</dbReference>
<organism evidence="2 3">
    <name type="scientific">Aspergillus nanangensis</name>
    <dbReference type="NCBI Taxonomy" id="2582783"/>
    <lineage>
        <taxon>Eukaryota</taxon>
        <taxon>Fungi</taxon>
        <taxon>Dikarya</taxon>
        <taxon>Ascomycota</taxon>
        <taxon>Pezizomycotina</taxon>
        <taxon>Eurotiomycetes</taxon>
        <taxon>Eurotiomycetidae</taxon>
        <taxon>Eurotiales</taxon>
        <taxon>Aspergillaceae</taxon>
        <taxon>Aspergillus</taxon>
        <taxon>Aspergillus subgen. Circumdati</taxon>
    </lineage>
</organism>
<dbReference type="AlphaFoldDB" id="A0AAD4CQ49"/>
<evidence type="ECO:0000313" key="2">
    <source>
        <dbReference type="EMBL" id="KAF9890655.1"/>
    </source>
</evidence>
<accession>A0AAD4CQ49</accession>
<name>A0AAD4CQ49_ASPNN</name>
<protein>
    <submittedName>
        <fullName evidence="2">Uncharacterized protein</fullName>
    </submittedName>
</protein>
<dbReference type="PANTHER" id="PTHR34598:SF3">
    <property type="entry name" value="OXIDOREDUCTASE AN1597"/>
    <property type="match status" value="1"/>
</dbReference>
<keyword evidence="3" id="KW-1185">Reference proteome</keyword>